<dbReference type="EC" id="2.1.1.37" evidence="1"/>
<dbReference type="AlphaFoldDB" id="A0A6M0ISJ3"/>
<dbReference type="EMBL" id="JAAGNZ010000006">
    <property type="protein sequence ID" value="NEU70575.1"/>
    <property type="molecule type" value="Genomic_DNA"/>
</dbReference>
<evidence type="ECO:0000256" key="5">
    <source>
        <dbReference type="ARBA" id="ARBA00022747"/>
    </source>
</evidence>
<keyword evidence="2 7" id="KW-0489">Methyltransferase</keyword>
<comment type="similarity">
    <text evidence="7 8">Belongs to the class I-like SAM-binding methyltransferase superfamily. C5-methyltransferase family.</text>
</comment>
<keyword evidence="4 7" id="KW-0949">S-adenosyl-L-methionine</keyword>
<comment type="catalytic activity">
    <reaction evidence="6">
        <text>a 2'-deoxycytidine in DNA + S-adenosyl-L-methionine = a 5-methyl-2'-deoxycytidine in DNA + S-adenosyl-L-homocysteine + H(+)</text>
        <dbReference type="Rhea" id="RHEA:13681"/>
        <dbReference type="Rhea" id="RHEA-COMP:11369"/>
        <dbReference type="Rhea" id="RHEA-COMP:11370"/>
        <dbReference type="ChEBI" id="CHEBI:15378"/>
        <dbReference type="ChEBI" id="CHEBI:57856"/>
        <dbReference type="ChEBI" id="CHEBI:59789"/>
        <dbReference type="ChEBI" id="CHEBI:85452"/>
        <dbReference type="ChEBI" id="CHEBI:85454"/>
        <dbReference type="EC" id="2.1.1.37"/>
    </reaction>
</comment>
<evidence type="ECO:0000256" key="7">
    <source>
        <dbReference type="PROSITE-ProRule" id="PRU01016"/>
    </source>
</evidence>
<dbReference type="InterPro" id="IPR001525">
    <property type="entry name" value="C5_MeTfrase"/>
</dbReference>
<dbReference type="PANTHER" id="PTHR10629">
    <property type="entry name" value="CYTOSINE-SPECIFIC METHYLTRANSFERASE"/>
    <property type="match status" value="1"/>
</dbReference>
<proteinExistence type="inferred from homology"/>
<evidence type="ECO:0000256" key="4">
    <source>
        <dbReference type="ARBA" id="ARBA00022691"/>
    </source>
</evidence>
<dbReference type="GO" id="GO:0003886">
    <property type="term" value="F:DNA (cytosine-5-)-methyltransferase activity"/>
    <property type="evidence" value="ECO:0007669"/>
    <property type="project" value="UniProtKB-EC"/>
</dbReference>
<sequence length="497" mass="56170">MTSNRFSTGLPKTLLTTEDYFVHKRNRLHSGLSPRALDLFGGCGGLSLGFKKAGFEIVASVEIDETAAKSHAINFHPHDPVEKHSSRDIQQTEPADLVRQLGLQGDTAAQIDVIIGGPPCQAFTRIGRAKLREVKNDSNAFLNDARSQLYKRYLHYVREFRPLAILMENVPDILNYGGINIAESICDDLSALGYRCAYTLLNSVYYGVPQMRERMFLIGLHESVETEIFFPIPTHTADLPRGYHGSRNVALQTILRQSVHQYFRQPPDADSHSLIPAVTAEDALSDLPRLTDHLNSKFRRGTRRISDVIAYANQCDLNEYQQQMRNWEGYETNGLVNANLIRYLPRDFSIFGRMNPGDQYPQALQISRELFQSRLQQISEGKRIPGEKTRVYQQLKKATIPPYSDEKFPNKWRKMEADKPSRTLMAHLGKDSYSHIHYDSLQARTISVREAARLQSFPDGFEFAGAMNAAFRQIGNAVPPLMASKLAGCLRHMLASI</sequence>
<dbReference type="PANTHER" id="PTHR10629:SF52">
    <property type="entry name" value="DNA (CYTOSINE-5)-METHYLTRANSFERASE 1"/>
    <property type="match status" value="1"/>
</dbReference>
<dbReference type="Pfam" id="PF00145">
    <property type="entry name" value="DNA_methylase"/>
    <property type="match status" value="1"/>
</dbReference>
<keyword evidence="3 7" id="KW-0808">Transferase</keyword>
<evidence type="ECO:0000256" key="3">
    <source>
        <dbReference type="ARBA" id="ARBA00022679"/>
    </source>
</evidence>
<protein>
    <recommendedName>
        <fullName evidence="1">DNA (cytosine-5-)-methyltransferase</fullName>
        <ecNumber evidence="1">2.1.1.37</ecNumber>
    </recommendedName>
</protein>
<evidence type="ECO:0000313" key="9">
    <source>
        <dbReference type="EMBL" id="NEU70575.1"/>
    </source>
</evidence>
<dbReference type="PROSITE" id="PS51679">
    <property type="entry name" value="SAM_MT_C5"/>
    <property type="match status" value="1"/>
</dbReference>
<dbReference type="Gene3D" id="3.40.50.150">
    <property type="entry name" value="Vaccinia Virus protein VP39"/>
    <property type="match status" value="1"/>
</dbReference>
<name>A0A6M0ISJ3_9BACT</name>
<dbReference type="InterPro" id="IPR031303">
    <property type="entry name" value="C5_meth_CS"/>
</dbReference>
<keyword evidence="10" id="KW-1185">Reference proteome</keyword>
<dbReference type="InterPro" id="IPR029063">
    <property type="entry name" value="SAM-dependent_MTases_sf"/>
</dbReference>
<evidence type="ECO:0000256" key="2">
    <source>
        <dbReference type="ARBA" id="ARBA00022603"/>
    </source>
</evidence>
<dbReference type="PROSITE" id="PS00095">
    <property type="entry name" value="C5_MTASE_2"/>
    <property type="match status" value="1"/>
</dbReference>
<dbReference type="InterPro" id="IPR050390">
    <property type="entry name" value="C5-Methyltransferase"/>
</dbReference>
<dbReference type="NCBIfam" id="TIGR00675">
    <property type="entry name" value="dcm"/>
    <property type="match status" value="1"/>
</dbReference>
<dbReference type="SUPFAM" id="SSF53335">
    <property type="entry name" value="S-adenosyl-L-methionine-dependent methyltransferases"/>
    <property type="match status" value="1"/>
</dbReference>
<gene>
    <name evidence="9" type="ORF">GK091_27160</name>
</gene>
<evidence type="ECO:0000256" key="6">
    <source>
        <dbReference type="ARBA" id="ARBA00047422"/>
    </source>
</evidence>
<reference evidence="9 10" key="1">
    <citation type="submission" date="2020-02" db="EMBL/GenBank/DDBJ databases">
        <title>Draft genome sequence of two Spirosoma agri KCTC 52727 and Spirosoma terrae KCTC 52035.</title>
        <authorList>
            <person name="Rojas J."/>
            <person name="Ambika Manirajan B."/>
            <person name="Ratering S."/>
            <person name="Suarez C."/>
            <person name="Schnell S."/>
        </authorList>
    </citation>
    <scope>NUCLEOTIDE SEQUENCE [LARGE SCALE GENOMIC DNA]</scope>
    <source>
        <strain evidence="9 10">KCTC 52727</strain>
    </source>
</reference>
<feature type="active site" evidence="7">
    <location>
        <position position="120"/>
    </location>
</feature>
<accession>A0A6M0ISJ3</accession>
<comment type="caution">
    <text evidence="9">The sequence shown here is derived from an EMBL/GenBank/DDBJ whole genome shotgun (WGS) entry which is preliminary data.</text>
</comment>
<evidence type="ECO:0000256" key="8">
    <source>
        <dbReference type="RuleBase" id="RU000416"/>
    </source>
</evidence>
<dbReference type="GO" id="GO:0009307">
    <property type="term" value="P:DNA restriction-modification system"/>
    <property type="evidence" value="ECO:0007669"/>
    <property type="project" value="UniProtKB-KW"/>
</dbReference>
<dbReference type="Gene3D" id="3.90.120.10">
    <property type="entry name" value="DNA Methylase, subunit A, domain 2"/>
    <property type="match status" value="1"/>
</dbReference>
<dbReference type="PRINTS" id="PR00105">
    <property type="entry name" value="C5METTRFRASE"/>
</dbReference>
<organism evidence="9 10">
    <name type="scientific">Spirosoma agri</name>
    <dbReference type="NCBI Taxonomy" id="1987381"/>
    <lineage>
        <taxon>Bacteria</taxon>
        <taxon>Pseudomonadati</taxon>
        <taxon>Bacteroidota</taxon>
        <taxon>Cytophagia</taxon>
        <taxon>Cytophagales</taxon>
        <taxon>Cytophagaceae</taxon>
        <taxon>Spirosoma</taxon>
    </lineage>
</organism>
<dbReference type="Proteomes" id="UP000477386">
    <property type="component" value="Unassembled WGS sequence"/>
</dbReference>
<dbReference type="GO" id="GO:0032259">
    <property type="term" value="P:methylation"/>
    <property type="evidence" value="ECO:0007669"/>
    <property type="project" value="UniProtKB-KW"/>
</dbReference>
<evidence type="ECO:0000313" key="10">
    <source>
        <dbReference type="Proteomes" id="UP000477386"/>
    </source>
</evidence>
<dbReference type="RefSeq" id="WP_164043890.1">
    <property type="nucleotide sequence ID" value="NZ_JAAGNZ010000006.1"/>
</dbReference>
<keyword evidence="5" id="KW-0680">Restriction system</keyword>
<evidence type="ECO:0000256" key="1">
    <source>
        <dbReference type="ARBA" id="ARBA00011975"/>
    </source>
</evidence>